<proteinExistence type="predicted"/>
<keyword evidence="2" id="KW-1133">Transmembrane helix</keyword>
<dbReference type="RefSeq" id="WP_183298017.1">
    <property type="nucleotide sequence ID" value="NZ_JACHVX010000008.1"/>
</dbReference>
<protein>
    <submittedName>
        <fullName evidence="4">Glycopeptide antibiotics resistance protein</fullName>
    </submittedName>
</protein>
<sequence length="210" mass="21525">MTTTTPQAHHDAPAARARTVRLALVALVGVYLVLLAWTVLWKLEVPWVGADGLRVLKLVPFAATADAGPSEPPEVVLNALIFVPLGVYLGLLAPAWRWWRVAGVVAATSVGLEVAQYALAVGSADVTDLVVNTAGGLAGLGVLARARRRLGARTGAVLVRVCAAGTVLALLAGAAVIASPMRFGPPGEDDLPPRTRGAATAADRVPPATG</sequence>
<keyword evidence="2" id="KW-0472">Membrane</keyword>
<evidence type="ECO:0000259" key="3">
    <source>
        <dbReference type="Pfam" id="PF04892"/>
    </source>
</evidence>
<dbReference type="Proteomes" id="UP000518206">
    <property type="component" value="Unassembled WGS sequence"/>
</dbReference>
<evidence type="ECO:0000256" key="2">
    <source>
        <dbReference type="SAM" id="Phobius"/>
    </source>
</evidence>
<feature type="transmembrane region" description="Helical" evidence="2">
    <location>
        <begin position="20"/>
        <end position="40"/>
    </location>
</feature>
<accession>A0A7W4UJF7</accession>
<comment type="caution">
    <text evidence="4">The sequence shown here is derived from an EMBL/GenBank/DDBJ whole genome shotgun (WGS) entry which is preliminary data.</text>
</comment>
<dbReference type="AlphaFoldDB" id="A0A7W4UJF7"/>
<dbReference type="EMBL" id="JACHVX010000008">
    <property type="protein sequence ID" value="MBB2925288.1"/>
    <property type="molecule type" value="Genomic_DNA"/>
</dbReference>
<keyword evidence="2" id="KW-0812">Transmembrane</keyword>
<feature type="transmembrane region" description="Helical" evidence="2">
    <location>
        <begin position="126"/>
        <end position="145"/>
    </location>
</feature>
<dbReference type="PANTHER" id="PTHR36834">
    <property type="entry name" value="MEMBRANE PROTEIN-RELATED"/>
    <property type="match status" value="1"/>
</dbReference>
<gene>
    <name evidence="4" type="ORF">FHR80_004228</name>
</gene>
<feature type="transmembrane region" description="Helical" evidence="2">
    <location>
        <begin position="101"/>
        <end position="120"/>
    </location>
</feature>
<name>A0A7W4UJF7_9CELL</name>
<feature type="domain" description="VanZ-like" evidence="3">
    <location>
        <begin position="30"/>
        <end position="143"/>
    </location>
</feature>
<evidence type="ECO:0000313" key="5">
    <source>
        <dbReference type="Proteomes" id="UP000518206"/>
    </source>
</evidence>
<evidence type="ECO:0000313" key="4">
    <source>
        <dbReference type="EMBL" id="MBB2925288.1"/>
    </source>
</evidence>
<feature type="transmembrane region" description="Helical" evidence="2">
    <location>
        <begin position="75"/>
        <end position="94"/>
    </location>
</feature>
<feature type="region of interest" description="Disordered" evidence="1">
    <location>
        <begin position="186"/>
        <end position="210"/>
    </location>
</feature>
<dbReference type="Pfam" id="PF04892">
    <property type="entry name" value="VanZ"/>
    <property type="match status" value="1"/>
</dbReference>
<feature type="transmembrane region" description="Helical" evidence="2">
    <location>
        <begin position="157"/>
        <end position="178"/>
    </location>
</feature>
<reference evidence="4 5" key="2">
    <citation type="submission" date="2020-08" db="EMBL/GenBank/DDBJ databases">
        <authorList>
            <person name="Partida-Martinez L."/>
            <person name="Huntemann M."/>
            <person name="Clum A."/>
            <person name="Wang J."/>
            <person name="Palaniappan K."/>
            <person name="Ritter S."/>
            <person name="Chen I.-M."/>
            <person name="Stamatis D."/>
            <person name="Reddy T."/>
            <person name="O'Malley R."/>
            <person name="Daum C."/>
            <person name="Shapiro N."/>
            <person name="Ivanova N."/>
            <person name="Kyrpides N."/>
            <person name="Woyke T."/>
        </authorList>
    </citation>
    <scope>NUCLEOTIDE SEQUENCE [LARGE SCALE GENOMIC DNA]</scope>
    <source>
        <strain evidence="4 5">RAS26</strain>
    </source>
</reference>
<evidence type="ECO:0000256" key="1">
    <source>
        <dbReference type="SAM" id="MobiDB-lite"/>
    </source>
</evidence>
<dbReference type="PANTHER" id="PTHR36834:SF1">
    <property type="entry name" value="INTEGRAL MEMBRANE PROTEIN"/>
    <property type="match status" value="1"/>
</dbReference>
<reference evidence="4 5" key="1">
    <citation type="submission" date="2020-08" db="EMBL/GenBank/DDBJ databases">
        <title>The Agave Microbiome: Exploring the role of microbial communities in plant adaptations to desert environments.</title>
        <authorList>
            <person name="Partida-Martinez L.P."/>
        </authorList>
    </citation>
    <scope>NUCLEOTIDE SEQUENCE [LARGE SCALE GENOMIC DNA]</scope>
    <source>
        <strain evidence="4 5">RAS26</strain>
    </source>
</reference>
<dbReference type="InterPro" id="IPR053150">
    <property type="entry name" value="Teicoplanin_resist-assoc"/>
</dbReference>
<organism evidence="4 5">
    <name type="scientific">Cellulomonas cellasea</name>
    <dbReference type="NCBI Taxonomy" id="43670"/>
    <lineage>
        <taxon>Bacteria</taxon>
        <taxon>Bacillati</taxon>
        <taxon>Actinomycetota</taxon>
        <taxon>Actinomycetes</taxon>
        <taxon>Micrococcales</taxon>
        <taxon>Cellulomonadaceae</taxon>
        <taxon>Cellulomonas</taxon>
    </lineage>
</organism>
<dbReference type="InterPro" id="IPR006976">
    <property type="entry name" value="VanZ-like"/>
</dbReference>